<evidence type="ECO:0000313" key="9">
    <source>
        <dbReference type="EMBL" id="GIL39364.1"/>
    </source>
</evidence>
<proteinExistence type="predicted"/>
<gene>
    <name evidence="9" type="ORF">TMPK1_16010</name>
</gene>
<keyword evidence="2 6" id="KW-0349">Heme</keyword>
<dbReference type="SUPFAM" id="SSF46626">
    <property type="entry name" value="Cytochrome c"/>
    <property type="match status" value="1"/>
</dbReference>
<dbReference type="InterPro" id="IPR036909">
    <property type="entry name" value="Cyt_c-like_dom_sf"/>
</dbReference>
<evidence type="ECO:0000256" key="7">
    <source>
        <dbReference type="SAM" id="MobiDB-lite"/>
    </source>
</evidence>
<keyword evidence="10" id="KW-1185">Reference proteome</keyword>
<evidence type="ECO:0000256" key="5">
    <source>
        <dbReference type="ARBA" id="ARBA00023004"/>
    </source>
</evidence>
<dbReference type="GO" id="GO:0020037">
    <property type="term" value="F:heme binding"/>
    <property type="evidence" value="ECO:0007669"/>
    <property type="project" value="InterPro"/>
</dbReference>
<dbReference type="InterPro" id="IPR002327">
    <property type="entry name" value="Cyt_c_1A/1B"/>
</dbReference>
<accession>A0A8S8X9E2</accession>
<feature type="domain" description="Cytochrome c" evidence="8">
    <location>
        <begin position="69"/>
        <end position="170"/>
    </location>
</feature>
<keyword evidence="3 6" id="KW-0479">Metal-binding</keyword>
<evidence type="ECO:0000256" key="2">
    <source>
        <dbReference type="ARBA" id="ARBA00022617"/>
    </source>
</evidence>
<dbReference type="GO" id="GO:0046872">
    <property type="term" value="F:metal ion binding"/>
    <property type="evidence" value="ECO:0007669"/>
    <property type="project" value="UniProtKB-KW"/>
</dbReference>
<dbReference type="RefSeq" id="WP_420242470.1">
    <property type="nucleotide sequence ID" value="NZ_BOPV01000001.1"/>
</dbReference>
<dbReference type="EMBL" id="BOPV01000001">
    <property type="protein sequence ID" value="GIL39364.1"/>
    <property type="molecule type" value="Genomic_DNA"/>
</dbReference>
<dbReference type="Gene3D" id="1.10.760.10">
    <property type="entry name" value="Cytochrome c-like domain"/>
    <property type="match status" value="1"/>
</dbReference>
<dbReference type="Proteomes" id="UP000681075">
    <property type="component" value="Unassembled WGS sequence"/>
</dbReference>
<keyword evidence="1" id="KW-0813">Transport</keyword>
<dbReference type="PROSITE" id="PS51007">
    <property type="entry name" value="CYTC"/>
    <property type="match status" value="1"/>
</dbReference>
<dbReference type="GO" id="GO:0009055">
    <property type="term" value="F:electron transfer activity"/>
    <property type="evidence" value="ECO:0007669"/>
    <property type="project" value="InterPro"/>
</dbReference>
<reference evidence="9" key="1">
    <citation type="submission" date="2021-02" db="EMBL/GenBank/DDBJ databases">
        <title>Genome sequence of Rhodospirillales sp. strain TMPK1 isolated from soil.</title>
        <authorList>
            <person name="Nakai R."/>
            <person name="Kusada H."/>
            <person name="Tamaki H."/>
        </authorList>
    </citation>
    <scope>NUCLEOTIDE SEQUENCE</scope>
    <source>
        <strain evidence="9">TMPK1</strain>
    </source>
</reference>
<evidence type="ECO:0000256" key="1">
    <source>
        <dbReference type="ARBA" id="ARBA00022448"/>
    </source>
</evidence>
<evidence type="ECO:0000256" key="6">
    <source>
        <dbReference type="PROSITE-ProRule" id="PRU00433"/>
    </source>
</evidence>
<dbReference type="AlphaFoldDB" id="A0A8S8X9E2"/>
<evidence type="ECO:0000313" key="10">
    <source>
        <dbReference type="Proteomes" id="UP000681075"/>
    </source>
</evidence>
<feature type="region of interest" description="Disordered" evidence="7">
    <location>
        <begin position="174"/>
        <end position="194"/>
    </location>
</feature>
<keyword evidence="5 6" id="KW-0408">Iron</keyword>
<evidence type="ECO:0000256" key="4">
    <source>
        <dbReference type="ARBA" id="ARBA00022982"/>
    </source>
</evidence>
<keyword evidence="4" id="KW-0249">Electron transport</keyword>
<dbReference type="PRINTS" id="PR00604">
    <property type="entry name" value="CYTCHRMECIAB"/>
</dbReference>
<protein>
    <recommendedName>
        <fullName evidence="8">Cytochrome c domain-containing protein</fullName>
    </recommendedName>
</protein>
<sequence>MEFNKIFAAILCAGILGMVSGIAAEMLVEPHQLAQAAYPIEGVEIVAGGTGAAGGGSALEPVEPLLAAANLANGEKVAGQCKSCHTFEKGGPNRVGPNLWGVVGNHHAHADGFAYSAGMAGKKDKTWDFAALNEFIFKPAAAIPGTKMGFAGIKKTQDRADLLAWLNAQSDKPQALPAAGATPVKADAAPAPKQ</sequence>
<comment type="caution">
    <text evidence="9">The sequence shown here is derived from an EMBL/GenBank/DDBJ whole genome shotgun (WGS) entry which is preliminary data.</text>
</comment>
<dbReference type="PANTHER" id="PTHR11961">
    <property type="entry name" value="CYTOCHROME C"/>
    <property type="match status" value="1"/>
</dbReference>
<name>A0A8S8X9E2_9PROT</name>
<organism evidence="9 10">
    <name type="scientific">Roseiterribacter gracilis</name>
    <dbReference type="NCBI Taxonomy" id="2812848"/>
    <lineage>
        <taxon>Bacteria</taxon>
        <taxon>Pseudomonadati</taxon>
        <taxon>Pseudomonadota</taxon>
        <taxon>Alphaproteobacteria</taxon>
        <taxon>Rhodospirillales</taxon>
        <taxon>Roseiterribacteraceae</taxon>
        <taxon>Roseiterribacter</taxon>
    </lineage>
</organism>
<dbReference type="InterPro" id="IPR009056">
    <property type="entry name" value="Cyt_c-like_dom"/>
</dbReference>
<evidence type="ECO:0000256" key="3">
    <source>
        <dbReference type="ARBA" id="ARBA00022723"/>
    </source>
</evidence>
<evidence type="ECO:0000259" key="8">
    <source>
        <dbReference type="PROSITE" id="PS51007"/>
    </source>
</evidence>